<dbReference type="Proteomes" id="UP000306791">
    <property type="component" value="Unassembled WGS sequence"/>
</dbReference>
<accession>A0ABY2UK93</accession>
<reference evidence="2 3" key="1">
    <citation type="submission" date="2019-05" db="EMBL/GenBank/DDBJ databases">
        <title>Microbulbifer harenosus sp. nov., an alginate-degrading bacterium isolated from coastal sand.</title>
        <authorList>
            <person name="Huang H."/>
            <person name="Mo K."/>
            <person name="Bao S."/>
        </authorList>
    </citation>
    <scope>NUCLEOTIDE SEQUENCE [LARGE SCALE GENOMIC DNA]</scope>
    <source>
        <strain evidence="2 3">HB161719</strain>
    </source>
</reference>
<dbReference type="EMBL" id="VANI01000007">
    <property type="protein sequence ID" value="TLM78270.1"/>
    <property type="molecule type" value="Genomic_DNA"/>
</dbReference>
<evidence type="ECO:0000313" key="3">
    <source>
        <dbReference type="Proteomes" id="UP000306791"/>
    </source>
</evidence>
<keyword evidence="2" id="KW-0808">Transferase</keyword>
<evidence type="ECO:0000313" key="2">
    <source>
        <dbReference type="EMBL" id="TLM78270.1"/>
    </source>
</evidence>
<keyword evidence="2" id="KW-0328">Glycosyltransferase</keyword>
<name>A0ABY2UK93_9GAMM</name>
<organism evidence="2 3">
    <name type="scientific">Microbulbifer harenosus</name>
    <dbReference type="NCBI Taxonomy" id="2576840"/>
    <lineage>
        <taxon>Bacteria</taxon>
        <taxon>Pseudomonadati</taxon>
        <taxon>Pseudomonadota</taxon>
        <taxon>Gammaproteobacteria</taxon>
        <taxon>Cellvibrionales</taxon>
        <taxon>Microbulbiferaceae</taxon>
        <taxon>Microbulbifer</taxon>
    </lineage>
</organism>
<protein>
    <submittedName>
        <fullName evidence="2">N-acetylglucosaminyltransferase</fullName>
    </submittedName>
</protein>
<comment type="caution">
    <text evidence="2">The sequence shown here is derived from an EMBL/GenBank/DDBJ whole genome shotgun (WGS) entry which is preliminary data.</text>
</comment>
<sequence>MAYSVNNRFSVERLGVARVSPQRWRCVVSVSGALLLTLAAGCTTPPPAPAPVLPPPEPSRPAGPTPEEIRERTVRHFLQRAEEAQREGFITMPAGASAYDFYLQVQQLDPGNTQAAAGIQTLVMQLVEQARDALRQRAFGRAGSLLNTADQIAPGNPLSKEVRSQLQREQRRAEQDIALEGPGAQTVTLPVAPLTARSDEMVQMLKSVAERIRAHDLRVIIVARNDAEGRWVYSQLREAVPGYRVRGDIKLGNAPRLLLQKSQ</sequence>
<dbReference type="GO" id="GO:0016757">
    <property type="term" value="F:glycosyltransferase activity"/>
    <property type="evidence" value="ECO:0007669"/>
    <property type="project" value="UniProtKB-KW"/>
</dbReference>
<feature type="region of interest" description="Disordered" evidence="1">
    <location>
        <begin position="47"/>
        <end position="67"/>
    </location>
</feature>
<keyword evidence="3" id="KW-1185">Reference proteome</keyword>
<proteinExistence type="predicted"/>
<evidence type="ECO:0000256" key="1">
    <source>
        <dbReference type="SAM" id="MobiDB-lite"/>
    </source>
</evidence>
<feature type="compositionally biased region" description="Pro residues" evidence="1">
    <location>
        <begin position="47"/>
        <end position="64"/>
    </location>
</feature>
<gene>
    <name evidence="2" type="ORF">FDY93_06720</name>
</gene>